<dbReference type="InterPro" id="IPR011004">
    <property type="entry name" value="Trimer_LpxA-like_sf"/>
</dbReference>
<reference evidence="5 6" key="1">
    <citation type="submission" date="2021-10" db="EMBL/GenBank/DDBJ databases">
        <authorList>
            <person name="Criscuolo A."/>
        </authorList>
    </citation>
    <scope>NUCLEOTIDE SEQUENCE [LARGE SCALE GENOMIC DNA]</scope>
    <source>
        <strain evidence="6">CIP 111883</strain>
    </source>
</reference>
<evidence type="ECO:0000256" key="1">
    <source>
        <dbReference type="ARBA" id="ARBA00004241"/>
    </source>
</evidence>
<comment type="caution">
    <text evidence="5">The sequence shown here is derived from an EMBL/GenBank/DDBJ whole genome shotgun (WGS) entry which is preliminary data.</text>
</comment>
<dbReference type="SUPFAM" id="SSF51161">
    <property type="entry name" value="Trimeric LpxA-like enzymes"/>
    <property type="match status" value="1"/>
</dbReference>
<feature type="compositionally biased region" description="Low complexity" evidence="3">
    <location>
        <begin position="164"/>
        <end position="192"/>
    </location>
</feature>
<keyword evidence="4" id="KW-1133">Transmembrane helix</keyword>
<dbReference type="Proteomes" id="UP000789833">
    <property type="component" value="Unassembled WGS sequence"/>
</dbReference>
<evidence type="ECO:0000256" key="3">
    <source>
        <dbReference type="SAM" id="MobiDB-lite"/>
    </source>
</evidence>
<keyword evidence="4" id="KW-0812">Transmembrane</keyword>
<evidence type="ECO:0000313" key="6">
    <source>
        <dbReference type="Proteomes" id="UP000789833"/>
    </source>
</evidence>
<comment type="subcellular location">
    <subcellularLocation>
        <location evidence="1">Cell surface</location>
    </subcellularLocation>
</comment>
<keyword evidence="6" id="KW-1185">Reference proteome</keyword>
<evidence type="ECO:0000256" key="2">
    <source>
        <dbReference type="ARBA" id="ARBA00023287"/>
    </source>
</evidence>
<feature type="transmembrane region" description="Helical" evidence="4">
    <location>
        <begin position="12"/>
        <end position="36"/>
    </location>
</feature>
<dbReference type="RefSeq" id="WP_230504508.1">
    <property type="nucleotide sequence ID" value="NZ_CAKJTJ010000039.1"/>
</dbReference>
<protein>
    <recommendedName>
        <fullName evidence="7">Prepilin-type N-terminal cleavage/methylation domain-containing protein</fullName>
    </recommendedName>
</protein>
<gene>
    <name evidence="5" type="ORF">BACCIP111883_04036</name>
</gene>
<name>A0ABM8YT93_9BACI</name>
<dbReference type="InterPro" id="IPR012902">
    <property type="entry name" value="N_methyl_site"/>
</dbReference>
<organism evidence="5 6">
    <name type="scientific">Sutcliffiella rhizosphaerae</name>
    <dbReference type="NCBI Taxonomy" id="2880967"/>
    <lineage>
        <taxon>Bacteria</taxon>
        <taxon>Bacillati</taxon>
        <taxon>Bacillota</taxon>
        <taxon>Bacilli</taxon>
        <taxon>Bacillales</taxon>
        <taxon>Bacillaceae</taxon>
        <taxon>Sutcliffiella</taxon>
    </lineage>
</organism>
<sequence length="525" mass="57422">MLKRKIVDESGVTLLELLITLGILTFLGTLTFGVFASTMNYNEKTQSHINLRQEANIVVSTLRAQHQQDEYSFCSDSLLANDNITFHELTISDSTNIMSKEDPCASFQSSEDLNVKFTIMDYQNNNFEIDTIISGRASLVVTDIVLPKPGNPGTENPDTEEPGTENPGTENPGTENPGTENPGTENPGTENPDNFYDYLVGENVFVYGKSLEFQGNQMIGPDATMVIFGDLFGNKINGGALSRVSNIYIDGTVEFNGGGAGLGSNTNPGAIYVNGDFLLKSGGRNVYGDVYVKGNSTLKDATLHQKLFIGKNAQLIGGTFQKDIFIDGNAHIKDANIQGNAYIKGNVTLDWTPNLGHNTTVFYEGTLTHPENMSPTLLSKFKKVITIPNAPNADNLEFEMPPLQSSQWFAQKGYSQQIKPDNMKYYGGNVSINSYYDNSLKRWVNSYQNATVISTGDINVNGGDLKMTGILIAPNGKVTFHGSSFEGLVISKEGFFVSSGGTTVTFRNIQDYIKDVQDFPFKIDQ</sequence>
<accession>A0ABM8YT93</accession>
<proteinExistence type="predicted"/>
<keyword evidence="2" id="KW-0178">Competence</keyword>
<feature type="region of interest" description="Disordered" evidence="3">
    <location>
        <begin position="146"/>
        <end position="194"/>
    </location>
</feature>
<evidence type="ECO:0000313" key="5">
    <source>
        <dbReference type="EMBL" id="CAG9623240.1"/>
    </source>
</evidence>
<evidence type="ECO:0000256" key="4">
    <source>
        <dbReference type="SAM" id="Phobius"/>
    </source>
</evidence>
<keyword evidence="4" id="KW-0472">Membrane</keyword>
<dbReference type="PROSITE" id="PS00409">
    <property type="entry name" value="PROKAR_NTER_METHYL"/>
    <property type="match status" value="1"/>
</dbReference>
<evidence type="ECO:0008006" key="7">
    <source>
        <dbReference type="Google" id="ProtNLM"/>
    </source>
</evidence>
<dbReference type="EMBL" id="CAKJTJ010000039">
    <property type="protein sequence ID" value="CAG9623240.1"/>
    <property type="molecule type" value="Genomic_DNA"/>
</dbReference>